<keyword evidence="2" id="KW-1185">Reference proteome</keyword>
<comment type="caution">
    <text evidence="1">The sequence shown here is derived from an EMBL/GenBank/DDBJ whole genome shotgun (WGS) entry which is preliminary data.</text>
</comment>
<reference evidence="1 2" key="1">
    <citation type="submission" date="2015-07" db="EMBL/GenBank/DDBJ databases">
        <title>Genome sequencing project for genomic taxonomy and phylogenomics of Bacillus-like bacteria.</title>
        <authorList>
            <person name="Liu B."/>
            <person name="Wang J."/>
            <person name="Zhu Y."/>
            <person name="Liu G."/>
            <person name="Chen Q."/>
            <person name="Chen Z."/>
            <person name="Che J."/>
            <person name="Ge C."/>
            <person name="Shi H."/>
            <person name="Pan Z."/>
            <person name="Liu X."/>
        </authorList>
    </citation>
    <scope>NUCLEOTIDE SEQUENCE [LARGE SCALE GENOMIC DNA]</scope>
    <source>
        <strain evidence="1 2">DSM 54</strain>
    </source>
</reference>
<sequence>MKPDAKPFMRESCSQRLHVKPRRRQSVPLHMCTEWLYLKVAKWLIFQLRNTNNQIGTESTLVLDDSSVTTYSFKSKTIVKVVQILKEKKYK</sequence>
<evidence type="ECO:0000313" key="1">
    <source>
        <dbReference type="EMBL" id="KOY80748.1"/>
    </source>
</evidence>
<evidence type="ECO:0000313" key="2">
    <source>
        <dbReference type="Proteomes" id="UP000037977"/>
    </source>
</evidence>
<dbReference type="AlphaFoldDB" id="A0A0M9DG19"/>
<organism evidence="1 2">
    <name type="scientific">Lysinibacillus macroides</name>
    <dbReference type="NCBI Taxonomy" id="33935"/>
    <lineage>
        <taxon>Bacteria</taxon>
        <taxon>Bacillati</taxon>
        <taxon>Bacillota</taxon>
        <taxon>Bacilli</taxon>
        <taxon>Bacillales</taxon>
        <taxon>Bacillaceae</taxon>
        <taxon>Lysinibacillus</taxon>
    </lineage>
</organism>
<protein>
    <submittedName>
        <fullName evidence="1">Uncharacterized protein</fullName>
    </submittedName>
</protein>
<dbReference type="EMBL" id="LGCI01000010">
    <property type="protein sequence ID" value="KOY80748.1"/>
    <property type="molecule type" value="Genomic_DNA"/>
</dbReference>
<dbReference type="Proteomes" id="UP000037977">
    <property type="component" value="Unassembled WGS sequence"/>
</dbReference>
<name>A0A0M9DG19_9BACI</name>
<gene>
    <name evidence="1" type="ORF">ADM90_16325</name>
</gene>
<accession>A0A0M9DG19</accession>
<proteinExistence type="predicted"/>
<dbReference type="PATRIC" id="fig|33935.3.peg.2017"/>